<dbReference type="GO" id="GO:0006412">
    <property type="term" value="P:translation"/>
    <property type="evidence" value="ECO:0007669"/>
    <property type="project" value="UniProtKB-UniRule"/>
</dbReference>
<organism evidence="9 10">
    <name type="scientific">Aquirufa rosea</name>
    <dbReference type="NCBI Taxonomy" id="2509241"/>
    <lineage>
        <taxon>Bacteria</taxon>
        <taxon>Pseudomonadati</taxon>
        <taxon>Bacteroidota</taxon>
        <taxon>Cytophagia</taxon>
        <taxon>Cytophagales</taxon>
        <taxon>Flectobacillaceae</taxon>
        <taxon>Aquirufa</taxon>
    </lineage>
</organism>
<keyword evidence="5" id="KW-0699">rRNA-binding</keyword>
<dbReference type="GO" id="GO:0019843">
    <property type="term" value="F:rRNA binding"/>
    <property type="evidence" value="ECO:0007669"/>
    <property type="project" value="UniProtKB-UniRule"/>
</dbReference>
<keyword evidence="2 5" id="KW-0689">Ribosomal protein</keyword>
<dbReference type="RefSeq" id="WP_129027442.1">
    <property type="nucleotide sequence ID" value="NZ_SDHY01000005.1"/>
</dbReference>
<dbReference type="Proteomes" id="UP000289455">
    <property type="component" value="Unassembled WGS sequence"/>
</dbReference>
<dbReference type="PROSITE" id="PS00358">
    <property type="entry name" value="RIBOSOMAL_L5"/>
    <property type="match status" value="1"/>
</dbReference>
<dbReference type="PANTHER" id="PTHR11994">
    <property type="entry name" value="60S RIBOSOMAL PROTEIN L11-RELATED"/>
    <property type="match status" value="1"/>
</dbReference>
<dbReference type="InterPro" id="IPR031310">
    <property type="entry name" value="Ribosomal_uL5_N"/>
</dbReference>
<dbReference type="NCBIfam" id="NF000585">
    <property type="entry name" value="PRK00010.1"/>
    <property type="match status" value="1"/>
</dbReference>
<keyword evidence="10" id="KW-1185">Reference proteome</keyword>
<dbReference type="HAMAP" id="MF_01333_B">
    <property type="entry name" value="Ribosomal_uL5_B"/>
    <property type="match status" value="1"/>
</dbReference>
<dbReference type="FunFam" id="3.30.1440.10:FF:000001">
    <property type="entry name" value="50S ribosomal protein L5"/>
    <property type="match status" value="1"/>
</dbReference>
<dbReference type="AlphaFoldDB" id="A0A4Q1BYM5"/>
<dbReference type="InterPro" id="IPR020930">
    <property type="entry name" value="Ribosomal_uL5_bac-type"/>
</dbReference>
<sequence>MAVPRLKKRFVEEVVPSLKEKFQYKSVMQVPKITKIVINKGVGAAVADKKLVDVAVEEITQIAGQKAVATISKKAISNFKLRENMPIGVKVTLRGDRMYEFLDRLTTVSLARVRDFKGISEKGFDGRGNYTLGVKEQIIFPEISIDKVAKISGMDITFVTTAQTDEEAYALLAAVGMPFSNIKK</sequence>
<gene>
    <name evidence="5" type="primary">rplE</name>
    <name evidence="9" type="ORF">ESB04_09185</name>
</gene>
<comment type="similarity">
    <text evidence="1 5 6">Belongs to the universal ribosomal protein uL5 family.</text>
</comment>
<keyword evidence="3 5" id="KW-0687">Ribonucleoprotein</keyword>
<dbReference type="GO" id="GO:0000049">
    <property type="term" value="F:tRNA binding"/>
    <property type="evidence" value="ECO:0007669"/>
    <property type="project" value="UniProtKB-UniRule"/>
</dbReference>
<comment type="subunit">
    <text evidence="5">Part of the 50S ribosomal subunit; part of the 5S rRNA/L5/L18/L25 subcomplex. Contacts the 5S rRNA and the P site tRNA. Forms a bridge to the 30S subunit in the 70S ribosome.</text>
</comment>
<evidence type="ECO:0000256" key="2">
    <source>
        <dbReference type="ARBA" id="ARBA00022980"/>
    </source>
</evidence>
<dbReference type="GO" id="GO:0003735">
    <property type="term" value="F:structural constituent of ribosome"/>
    <property type="evidence" value="ECO:0007669"/>
    <property type="project" value="InterPro"/>
</dbReference>
<evidence type="ECO:0000259" key="8">
    <source>
        <dbReference type="Pfam" id="PF00673"/>
    </source>
</evidence>
<dbReference type="InterPro" id="IPR002132">
    <property type="entry name" value="Ribosomal_uL5"/>
</dbReference>
<proteinExistence type="inferred from homology"/>
<protein>
    <recommendedName>
        <fullName evidence="4 5">Large ribosomal subunit protein uL5</fullName>
    </recommendedName>
</protein>
<dbReference type="InterPro" id="IPR031309">
    <property type="entry name" value="Ribosomal_uL5_C"/>
</dbReference>
<evidence type="ECO:0000256" key="4">
    <source>
        <dbReference type="ARBA" id="ARBA00035245"/>
    </source>
</evidence>
<name>A0A4Q1BYM5_9BACT</name>
<dbReference type="OrthoDB" id="9806626at2"/>
<feature type="domain" description="Large ribosomal subunit protein uL5 C-terminal" evidence="8">
    <location>
        <begin position="86"/>
        <end position="179"/>
    </location>
</feature>
<evidence type="ECO:0000256" key="1">
    <source>
        <dbReference type="ARBA" id="ARBA00008553"/>
    </source>
</evidence>
<dbReference type="GO" id="GO:0005840">
    <property type="term" value="C:ribosome"/>
    <property type="evidence" value="ECO:0007669"/>
    <property type="project" value="UniProtKB-KW"/>
</dbReference>
<evidence type="ECO:0000313" key="10">
    <source>
        <dbReference type="Proteomes" id="UP000289455"/>
    </source>
</evidence>
<keyword evidence="5" id="KW-0694">RNA-binding</keyword>
<dbReference type="GO" id="GO:1990904">
    <property type="term" value="C:ribonucleoprotein complex"/>
    <property type="evidence" value="ECO:0007669"/>
    <property type="project" value="UniProtKB-KW"/>
</dbReference>
<comment type="caution">
    <text evidence="9">The sequence shown here is derived from an EMBL/GenBank/DDBJ whole genome shotgun (WGS) entry which is preliminary data.</text>
</comment>
<keyword evidence="5" id="KW-0820">tRNA-binding</keyword>
<dbReference type="EMBL" id="SDHY01000005">
    <property type="protein sequence ID" value="RXK48210.1"/>
    <property type="molecule type" value="Genomic_DNA"/>
</dbReference>
<evidence type="ECO:0000256" key="5">
    <source>
        <dbReference type="HAMAP-Rule" id="MF_01333"/>
    </source>
</evidence>
<comment type="function">
    <text evidence="5">This is 1 of the proteins that bind and probably mediate the attachment of the 5S RNA into the large ribosomal subunit, where it forms part of the central protuberance. In the 70S ribosome it contacts protein S13 of the 30S subunit (bridge B1b), connecting the 2 subunits; this bridge is implicated in subunit movement. Contacts the P site tRNA; the 5S rRNA and some of its associated proteins might help stabilize positioning of ribosome-bound tRNAs.</text>
</comment>
<dbReference type="Pfam" id="PF00281">
    <property type="entry name" value="Ribosomal_L5"/>
    <property type="match status" value="1"/>
</dbReference>
<dbReference type="PIRSF" id="PIRSF002161">
    <property type="entry name" value="Ribosomal_L5"/>
    <property type="match status" value="1"/>
</dbReference>
<evidence type="ECO:0000256" key="3">
    <source>
        <dbReference type="ARBA" id="ARBA00023274"/>
    </source>
</evidence>
<accession>A0A4Q1BYM5</accession>
<dbReference type="InterPro" id="IPR020929">
    <property type="entry name" value="Ribosomal_uL5_CS"/>
</dbReference>
<feature type="domain" description="Large ribosomal subunit protein uL5 N-terminal" evidence="7">
    <location>
        <begin position="26"/>
        <end position="82"/>
    </location>
</feature>
<dbReference type="SUPFAM" id="SSF55282">
    <property type="entry name" value="RL5-like"/>
    <property type="match status" value="1"/>
</dbReference>
<evidence type="ECO:0000256" key="6">
    <source>
        <dbReference type="RuleBase" id="RU003930"/>
    </source>
</evidence>
<evidence type="ECO:0000313" key="9">
    <source>
        <dbReference type="EMBL" id="RXK48210.1"/>
    </source>
</evidence>
<evidence type="ECO:0000259" key="7">
    <source>
        <dbReference type="Pfam" id="PF00281"/>
    </source>
</evidence>
<dbReference type="InterPro" id="IPR022803">
    <property type="entry name" value="Ribosomal_uL5_dom_sf"/>
</dbReference>
<reference evidence="9 10" key="1">
    <citation type="submission" date="2019-01" db="EMBL/GenBank/DDBJ databases">
        <title>Cytophagaceae bacterium strain CAR-16.</title>
        <authorList>
            <person name="Chen W.-M."/>
        </authorList>
    </citation>
    <scope>NUCLEOTIDE SEQUENCE [LARGE SCALE GENOMIC DNA]</scope>
    <source>
        <strain evidence="9 10">CAR-16</strain>
    </source>
</reference>
<dbReference type="Gene3D" id="3.30.1440.10">
    <property type="match status" value="1"/>
</dbReference>
<dbReference type="Pfam" id="PF00673">
    <property type="entry name" value="Ribosomal_L5_C"/>
    <property type="match status" value="1"/>
</dbReference>